<dbReference type="GO" id="GO:0005829">
    <property type="term" value="C:cytosol"/>
    <property type="evidence" value="ECO:0007669"/>
    <property type="project" value="TreeGrafter"/>
</dbReference>
<dbReference type="GO" id="GO:0016787">
    <property type="term" value="F:hydrolase activity"/>
    <property type="evidence" value="ECO:0007669"/>
    <property type="project" value="UniProtKB-KW"/>
</dbReference>
<dbReference type="SMART" id="SM00507">
    <property type="entry name" value="HNHc"/>
    <property type="match status" value="1"/>
</dbReference>
<comment type="similarity">
    <text evidence="3">Belongs to the HNH nuclease family.</text>
</comment>
<comment type="caution">
    <text evidence="6">The sequence shown here is derived from an EMBL/GenBank/DDBJ whole genome shotgun (WGS) entry which is preliminary data.</text>
</comment>
<dbReference type="GO" id="GO:0004519">
    <property type="term" value="F:endonuclease activity"/>
    <property type="evidence" value="ECO:0007669"/>
    <property type="project" value="UniProtKB-KW"/>
</dbReference>
<evidence type="ECO:0000256" key="2">
    <source>
        <dbReference type="ARBA" id="ARBA00022801"/>
    </source>
</evidence>
<evidence type="ECO:0000256" key="3">
    <source>
        <dbReference type="ARBA" id="ARBA00038412"/>
    </source>
</evidence>
<dbReference type="GO" id="GO:0008270">
    <property type="term" value="F:zinc ion binding"/>
    <property type="evidence" value="ECO:0007669"/>
    <property type="project" value="InterPro"/>
</dbReference>
<evidence type="ECO:0000313" key="6">
    <source>
        <dbReference type="EMBL" id="MVX64243.1"/>
    </source>
</evidence>
<dbReference type="AlphaFoldDB" id="A0A964RM46"/>
<sequence length="119" mass="14141">MPKKPLKPCKHPGCHKLTEEKYCDEHKVLHTSDRANSSKRGYDSRWRTARNKFLKANPLCVKCKEEGKLTKATVVDHIKPHRGDKNLFWDESNWQPLCKSCHDTKTMTEDRYEEYKYNF</sequence>
<dbReference type="EMBL" id="WSRQ01000015">
    <property type="protein sequence ID" value="MVX64243.1"/>
    <property type="molecule type" value="Genomic_DNA"/>
</dbReference>
<dbReference type="Pfam" id="PF01844">
    <property type="entry name" value="HNH"/>
    <property type="match status" value="1"/>
</dbReference>
<organism evidence="6 7">
    <name type="scientific">Clostridium chromiireducens</name>
    <dbReference type="NCBI Taxonomy" id="225345"/>
    <lineage>
        <taxon>Bacteria</taxon>
        <taxon>Bacillati</taxon>
        <taxon>Bacillota</taxon>
        <taxon>Clostridia</taxon>
        <taxon>Eubacteriales</taxon>
        <taxon>Clostridiaceae</taxon>
        <taxon>Clostridium</taxon>
    </lineage>
</organism>
<dbReference type="CDD" id="cd00085">
    <property type="entry name" value="HNHc"/>
    <property type="match status" value="1"/>
</dbReference>
<reference evidence="6" key="1">
    <citation type="submission" date="2019-12" db="EMBL/GenBank/DDBJ databases">
        <title>Microbes associate with the intestines of laboratory mice.</title>
        <authorList>
            <person name="Navarre W."/>
            <person name="Wong E."/>
        </authorList>
    </citation>
    <scope>NUCLEOTIDE SEQUENCE</scope>
    <source>
        <strain evidence="6">NM79_F5</strain>
    </source>
</reference>
<gene>
    <name evidence="6" type="ORF">GKZ28_11130</name>
</gene>
<dbReference type="PANTHER" id="PTHR41286">
    <property type="entry name" value="HNH NUCLEASE YAJD-RELATED"/>
    <property type="match status" value="1"/>
</dbReference>
<dbReference type="InterPro" id="IPR002711">
    <property type="entry name" value="HNH"/>
</dbReference>
<dbReference type="InterPro" id="IPR003615">
    <property type="entry name" value="HNH_nuc"/>
</dbReference>
<accession>A0A964RM46</accession>
<evidence type="ECO:0000256" key="4">
    <source>
        <dbReference type="ARBA" id="ARBA00040194"/>
    </source>
</evidence>
<dbReference type="Proteomes" id="UP000656077">
    <property type="component" value="Unassembled WGS sequence"/>
</dbReference>
<dbReference type="PANTHER" id="PTHR41286:SF1">
    <property type="entry name" value="HNH NUCLEASE YAJD-RELATED"/>
    <property type="match status" value="1"/>
</dbReference>
<proteinExistence type="inferred from homology"/>
<dbReference type="RefSeq" id="WP_160359237.1">
    <property type="nucleotide sequence ID" value="NZ_WSRQ01000015.1"/>
</dbReference>
<dbReference type="Gene3D" id="1.10.30.50">
    <property type="match status" value="1"/>
</dbReference>
<evidence type="ECO:0000259" key="5">
    <source>
        <dbReference type="SMART" id="SM00507"/>
    </source>
</evidence>
<feature type="domain" description="HNH nuclease" evidence="5">
    <location>
        <begin position="47"/>
        <end position="103"/>
    </location>
</feature>
<keyword evidence="6" id="KW-0255">Endonuclease</keyword>
<evidence type="ECO:0000256" key="1">
    <source>
        <dbReference type="ARBA" id="ARBA00022722"/>
    </source>
</evidence>
<keyword evidence="1" id="KW-0540">Nuclease</keyword>
<evidence type="ECO:0000313" key="7">
    <source>
        <dbReference type="Proteomes" id="UP000656077"/>
    </source>
</evidence>
<name>A0A964RM46_9CLOT</name>
<dbReference type="GO" id="GO:0003676">
    <property type="term" value="F:nucleic acid binding"/>
    <property type="evidence" value="ECO:0007669"/>
    <property type="project" value="InterPro"/>
</dbReference>
<protein>
    <recommendedName>
        <fullName evidence="4">Putative HNH nuclease YajD</fullName>
    </recommendedName>
</protein>
<keyword evidence="2" id="KW-0378">Hydrolase</keyword>